<keyword evidence="4" id="KW-0378">Hydrolase</keyword>
<dbReference type="Pfam" id="PF00149">
    <property type="entry name" value="Metallophos"/>
    <property type="match status" value="1"/>
</dbReference>
<keyword evidence="6" id="KW-0464">Manganese</keyword>
<dbReference type="Proteomes" id="UP000177230">
    <property type="component" value="Unassembled WGS sequence"/>
</dbReference>
<feature type="domain" description="Calcineurin-like phosphoesterase" evidence="7">
    <location>
        <begin position="8"/>
        <end position="208"/>
    </location>
</feature>
<keyword evidence="5" id="KW-0472">Membrane</keyword>
<dbReference type="AlphaFoldDB" id="A0A1F5RHM8"/>
<comment type="caution">
    <text evidence="8">The sequence shown here is derived from an EMBL/GenBank/DDBJ whole genome shotgun (WGS) entry which is preliminary data.</text>
</comment>
<keyword evidence="2" id="KW-0997">Cell inner membrane</keyword>
<sequence>MFENVKVIYFISDVHLGSAGHSGSDREKLAKLSLLFGRMAGPGDRLFILGDLFDFWFEYRSVIQKEHLEIIRLLKDLRSRGVTVDLLVGNHDFWIGDFLSRELGITVHRQPLALEAGGKKMFLAHGDGLGKGDLGYKMLKVVLRNPFTIWLYRLLHPDLAIPFAKWFSQVSRNHLTRDMHLDPGPMLEVAREKFAQGFDCVLLGHTHLPTVHEENGKIYINLGDFIASFSYAVFRDGVLTLEYIK</sequence>
<keyword evidence="3" id="KW-0479">Metal-binding</keyword>
<keyword evidence="1" id="KW-1003">Cell membrane</keyword>
<evidence type="ECO:0000256" key="6">
    <source>
        <dbReference type="ARBA" id="ARBA00023211"/>
    </source>
</evidence>
<evidence type="ECO:0000259" key="7">
    <source>
        <dbReference type="Pfam" id="PF00149"/>
    </source>
</evidence>
<evidence type="ECO:0000313" key="8">
    <source>
        <dbReference type="EMBL" id="OGF13653.1"/>
    </source>
</evidence>
<proteinExistence type="predicted"/>
<dbReference type="GO" id="GO:0008758">
    <property type="term" value="F:UDP-2,3-diacylglucosamine hydrolase activity"/>
    <property type="evidence" value="ECO:0007669"/>
    <property type="project" value="TreeGrafter"/>
</dbReference>
<evidence type="ECO:0000256" key="2">
    <source>
        <dbReference type="ARBA" id="ARBA00022519"/>
    </source>
</evidence>
<dbReference type="EMBL" id="MFFM01000014">
    <property type="protein sequence ID" value="OGF13653.1"/>
    <property type="molecule type" value="Genomic_DNA"/>
</dbReference>
<dbReference type="CDD" id="cd07398">
    <property type="entry name" value="MPP_YbbF-LpxH"/>
    <property type="match status" value="1"/>
</dbReference>
<name>A0A1F5RHM8_9BACT</name>
<evidence type="ECO:0000256" key="1">
    <source>
        <dbReference type="ARBA" id="ARBA00022475"/>
    </source>
</evidence>
<dbReference type="PANTHER" id="PTHR34990">
    <property type="entry name" value="UDP-2,3-DIACYLGLUCOSAMINE HYDROLASE-RELATED"/>
    <property type="match status" value="1"/>
</dbReference>
<gene>
    <name evidence="8" type="ORF">A2024_10965</name>
</gene>
<dbReference type="InterPro" id="IPR004843">
    <property type="entry name" value="Calcineurin-like_PHP"/>
</dbReference>
<organism evidence="8 9">
    <name type="scientific">Candidatus Edwardsbacteria bacterium GWF2_54_11</name>
    <dbReference type="NCBI Taxonomy" id="1817851"/>
    <lineage>
        <taxon>Bacteria</taxon>
        <taxon>Candidatus Edwardsiibacteriota</taxon>
    </lineage>
</organism>
<evidence type="ECO:0000256" key="4">
    <source>
        <dbReference type="ARBA" id="ARBA00022801"/>
    </source>
</evidence>
<evidence type="ECO:0000256" key="3">
    <source>
        <dbReference type="ARBA" id="ARBA00022723"/>
    </source>
</evidence>
<dbReference type="GO" id="GO:0009245">
    <property type="term" value="P:lipid A biosynthetic process"/>
    <property type="evidence" value="ECO:0007669"/>
    <property type="project" value="TreeGrafter"/>
</dbReference>
<evidence type="ECO:0000256" key="5">
    <source>
        <dbReference type="ARBA" id="ARBA00023136"/>
    </source>
</evidence>
<reference evidence="8 9" key="1">
    <citation type="journal article" date="2016" name="Nat. Commun.">
        <title>Thousands of microbial genomes shed light on interconnected biogeochemical processes in an aquifer system.</title>
        <authorList>
            <person name="Anantharaman K."/>
            <person name="Brown C.T."/>
            <person name="Hug L.A."/>
            <person name="Sharon I."/>
            <person name="Castelle C.J."/>
            <person name="Probst A.J."/>
            <person name="Thomas B.C."/>
            <person name="Singh A."/>
            <person name="Wilkins M.J."/>
            <person name="Karaoz U."/>
            <person name="Brodie E.L."/>
            <person name="Williams K.H."/>
            <person name="Hubbard S.S."/>
            <person name="Banfield J.F."/>
        </authorList>
    </citation>
    <scope>NUCLEOTIDE SEQUENCE [LARGE SCALE GENOMIC DNA]</scope>
</reference>
<dbReference type="Gene3D" id="3.60.21.10">
    <property type="match status" value="1"/>
</dbReference>
<dbReference type="InterPro" id="IPR029052">
    <property type="entry name" value="Metallo-depent_PP-like"/>
</dbReference>
<protein>
    <recommendedName>
        <fullName evidence="7">Calcineurin-like phosphoesterase domain-containing protein</fullName>
    </recommendedName>
</protein>
<dbReference type="GO" id="GO:0016020">
    <property type="term" value="C:membrane"/>
    <property type="evidence" value="ECO:0007669"/>
    <property type="project" value="GOC"/>
</dbReference>
<evidence type="ECO:0000313" key="9">
    <source>
        <dbReference type="Proteomes" id="UP000177230"/>
    </source>
</evidence>
<accession>A0A1F5RHM8</accession>
<dbReference type="SUPFAM" id="SSF56300">
    <property type="entry name" value="Metallo-dependent phosphatases"/>
    <property type="match status" value="1"/>
</dbReference>
<dbReference type="InterPro" id="IPR043461">
    <property type="entry name" value="LpxH-like"/>
</dbReference>
<dbReference type="PANTHER" id="PTHR34990:SF1">
    <property type="entry name" value="UDP-2,3-DIACYLGLUCOSAMINE HYDROLASE"/>
    <property type="match status" value="1"/>
</dbReference>
<dbReference type="GO" id="GO:0046872">
    <property type="term" value="F:metal ion binding"/>
    <property type="evidence" value="ECO:0007669"/>
    <property type="project" value="UniProtKB-KW"/>
</dbReference>